<feature type="domain" description="Putative auto-transporter adhesin head GIN" evidence="1">
    <location>
        <begin position="37"/>
        <end position="224"/>
    </location>
</feature>
<sequence length="242" mass="25034">MTKLFFLAAAALLAGPNGRAQNALAAARVQERSVATFDAIDVTDGIQVYVRDGQIARLQVDASTQGLRDKIKTVVAGNVLKVYFDASGDPAWHGLVGSREEFKVYVSTHELQALTAAKGAAVTLESFPAGAGTLAVRLLSGARLAGSVRVNTLDIKLRGGATASVTGTAAVVNVRATEGSGFRSPGFKAGQCTAFAASASAVRLAVAGSLDAESVNEAVIEYSGPAALTREHREQNGRILHI</sequence>
<name>A0ABX2FUI6_9BACT</name>
<dbReference type="EMBL" id="JABSNP010000021">
    <property type="protein sequence ID" value="NRT20836.1"/>
    <property type="molecule type" value="Genomic_DNA"/>
</dbReference>
<accession>A0ABX2FUI6</accession>
<organism evidence="2 3">
    <name type="scientific">Hymenobacter caeli</name>
    <dbReference type="NCBI Taxonomy" id="2735894"/>
    <lineage>
        <taxon>Bacteria</taxon>
        <taxon>Pseudomonadati</taxon>
        <taxon>Bacteroidota</taxon>
        <taxon>Cytophagia</taxon>
        <taxon>Cytophagales</taxon>
        <taxon>Hymenobacteraceae</taxon>
        <taxon>Hymenobacter</taxon>
    </lineage>
</organism>
<protein>
    <recommendedName>
        <fullName evidence="1">Putative auto-transporter adhesin head GIN domain-containing protein</fullName>
    </recommendedName>
</protein>
<dbReference type="RefSeq" id="WP_173811602.1">
    <property type="nucleotide sequence ID" value="NZ_JABSNP010000021.1"/>
</dbReference>
<reference evidence="2 3" key="1">
    <citation type="submission" date="2020-05" db="EMBL/GenBank/DDBJ databases">
        <title>Genomic Encyclopedia of Type Strains, Phase IV (KMG-V): Genome sequencing to study the core and pangenomes of soil and plant-associated prokaryotes.</title>
        <authorList>
            <person name="Whitman W."/>
        </authorList>
    </citation>
    <scope>NUCLEOTIDE SEQUENCE [LARGE SCALE GENOMIC DNA]</scope>
    <source>
        <strain evidence="2 3">9A</strain>
    </source>
</reference>
<dbReference type="Proteomes" id="UP000779507">
    <property type="component" value="Unassembled WGS sequence"/>
</dbReference>
<dbReference type="Gene3D" id="2.160.20.120">
    <property type="match status" value="1"/>
</dbReference>
<gene>
    <name evidence="2" type="ORF">HNP98_003680</name>
</gene>
<keyword evidence="3" id="KW-1185">Reference proteome</keyword>
<proteinExistence type="predicted"/>
<dbReference type="InterPro" id="IPR021255">
    <property type="entry name" value="DUF2807"/>
</dbReference>
<evidence type="ECO:0000259" key="1">
    <source>
        <dbReference type="Pfam" id="PF10988"/>
    </source>
</evidence>
<comment type="caution">
    <text evidence="2">The sequence shown here is derived from an EMBL/GenBank/DDBJ whole genome shotgun (WGS) entry which is preliminary data.</text>
</comment>
<dbReference type="Pfam" id="PF10988">
    <property type="entry name" value="DUF2807"/>
    <property type="match status" value="1"/>
</dbReference>
<evidence type="ECO:0000313" key="3">
    <source>
        <dbReference type="Proteomes" id="UP000779507"/>
    </source>
</evidence>
<evidence type="ECO:0000313" key="2">
    <source>
        <dbReference type="EMBL" id="NRT20836.1"/>
    </source>
</evidence>